<accession>A0A8J5J2X8</accession>
<feature type="signal peptide" evidence="1">
    <location>
        <begin position="1"/>
        <end position="16"/>
    </location>
</feature>
<reference evidence="2" key="1">
    <citation type="submission" date="2021-01" db="EMBL/GenBank/DDBJ databases">
        <title>Phytophthora aleatoria, a newly-described species from Pinus radiata is distinct from Phytophthora cactorum isolates based on comparative genomics.</title>
        <authorList>
            <person name="Mcdougal R."/>
            <person name="Panda P."/>
            <person name="Williams N."/>
            <person name="Studholme D.J."/>
        </authorList>
    </citation>
    <scope>NUCLEOTIDE SEQUENCE</scope>
    <source>
        <strain evidence="2">NZFS 4037</strain>
    </source>
</reference>
<gene>
    <name evidence="2" type="ORF">JG688_00012262</name>
</gene>
<name>A0A8J5J2X8_9STRA</name>
<protein>
    <submittedName>
        <fullName evidence="2">Uncharacterized protein</fullName>
    </submittedName>
</protein>
<evidence type="ECO:0000313" key="2">
    <source>
        <dbReference type="EMBL" id="KAG6954608.1"/>
    </source>
</evidence>
<feature type="chain" id="PRO_5035296102" evidence="1">
    <location>
        <begin position="17"/>
        <end position="74"/>
    </location>
</feature>
<evidence type="ECO:0000256" key="1">
    <source>
        <dbReference type="SAM" id="SignalP"/>
    </source>
</evidence>
<keyword evidence="3" id="KW-1185">Reference proteome</keyword>
<dbReference type="EMBL" id="JAENGY010000931">
    <property type="protein sequence ID" value="KAG6954608.1"/>
    <property type="molecule type" value="Genomic_DNA"/>
</dbReference>
<dbReference type="AlphaFoldDB" id="A0A8J5J2X8"/>
<keyword evidence="1" id="KW-0732">Signal</keyword>
<proteinExistence type="predicted"/>
<dbReference type="Proteomes" id="UP000709295">
    <property type="component" value="Unassembled WGS sequence"/>
</dbReference>
<sequence length="74" mass="8738">LLLVLALLGIPAGTRQRCLERQRLNWESHAQILEEEEEFQKCYKMSRASFMALNAKLEPYLRVEDRQSRYRAGI</sequence>
<feature type="non-terminal residue" evidence="2">
    <location>
        <position position="1"/>
    </location>
</feature>
<organism evidence="2 3">
    <name type="scientific">Phytophthora aleatoria</name>
    <dbReference type="NCBI Taxonomy" id="2496075"/>
    <lineage>
        <taxon>Eukaryota</taxon>
        <taxon>Sar</taxon>
        <taxon>Stramenopiles</taxon>
        <taxon>Oomycota</taxon>
        <taxon>Peronosporomycetes</taxon>
        <taxon>Peronosporales</taxon>
        <taxon>Peronosporaceae</taxon>
        <taxon>Phytophthora</taxon>
    </lineage>
</organism>
<comment type="caution">
    <text evidence="2">The sequence shown here is derived from an EMBL/GenBank/DDBJ whole genome shotgun (WGS) entry which is preliminary data.</text>
</comment>
<evidence type="ECO:0000313" key="3">
    <source>
        <dbReference type="Proteomes" id="UP000709295"/>
    </source>
</evidence>